<evidence type="ECO:0000313" key="3">
    <source>
        <dbReference type="Proteomes" id="UP001596044"/>
    </source>
</evidence>
<keyword evidence="1" id="KW-1133">Transmembrane helix</keyword>
<proteinExistence type="predicted"/>
<comment type="caution">
    <text evidence="2">The sequence shown here is derived from an EMBL/GenBank/DDBJ whole genome shotgun (WGS) entry which is preliminary data.</text>
</comment>
<evidence type="ECO:0000256" key="1">
    <source>
        <dbReference type="SAM" id="Phobius"/>
    </source>
</evidence>
<dbReference type="InterPro" id="IPR035168">
    <property type="entry name" value="DUF5317"/>
</dbReference>
<accession>A0ABW0KDB5</accession>
<keyword evidence="3" id="KW-1185">Reference proteome</keyword>
<gene>
    <name evidence="2" type="ORF">ACFPOG_24355</name>
</gene>
<dbReference type="RefSeq" id="WP_270880181.1">
    <property type="nucleotide sequence ID" value="NZ_JAQFVF010000030.1"/>
</dbReference>
<feature type="transmembrane region" description="Helical" evidence="1">
    <location>
        <begin position="84"/>
        <end position="101"/>
    </location>
</feature>
<dbReference type="Pfam" id="PF17248">
    <property type="entry name" value="DUF5317"/>
    <property type="match status" value="1"/>
</dbReference>
<name>A0ABW0KDB5_9BACL</name>
<keyword evidence="1" id="KW-0812">Transmembrane</keyword>
<sequence>MVYDGIVIGLIVGFIRAGFMNGLTALSMVRIRGGYIFPALLLFQFVLMYFQGSNQFLAHYNGYFFIAVYLVGLYVLWLNRHERGFWFIFAGVVLNTVVMLANGGRMPVSEEAASVLDPIYLKMLKEDPVIYKHVLMTSATHLPFLGDIIPLSPPYPRRQAISIGDVIMNFGMFIYLQKVMLSHKVEASLVEIK</sequence>
<keyword evidence="1" id="KW-0472">Membrane</keyword>
<dbReference type="EMBL" id="JBHSMJ010000032">
    <property type="protein sequence ID" value="MFC5451374.1"/>
    <property type="molecule type" value="Genomic_DNA"/>
</dbReference>
<feature type="transmembrane region" description="Helical" evidence="1">
    <location>
        <begin position="33"/>
        <end position="51"/>
    </location>
</feature>
<evidence type="ECO:0000313" key="2">
    <source>
        <dbReference type="EMBL" id="MFC5451374.1"/>
    </source>
</evidence>
<organism evidence="2 3">
    <name type="scientific">Paenibacillus aestuarii</name>
    <dbReference type="NCBI Taxonomy" id="516965"/>
    <lineage>
        <taxon>Bacteria</taxon>
        <taxon>Bacillati</taxon>
        <taxon>Bacillota</taxon>
        <taxon>Bacilli</taxon>
        <taxon>Bacillales</taxon>
        <taxon>Paenibacillaceae</taxon>
        <taxon>Paenibacillus</taxon>
    </lineage>
</organism>
<reference evidence="3" key="1">
    <citation type="journal article" date="2019" name="Int. J. Syst. Evol. Microbiol.">
        <title>The Global Catalogue of Microorganisms (GCM) 10K type strain sequencing project: providing services to taxonomists for standard genome sequencing and annotation.</title>
        <authorList>
            <consortium name="The Broad Institute Genomics Platform"/>
            <consortium name="The Broad Institute Genome Sequencing Center for Infectious Disease"/>
            <person name="Wu L."/>
            <person name="Ma J."/>
        </authorList>
    </citation>
    <scope>NUCLEOTIDE SEQUENCE [LARGE SCALE GENOMIC DNA]</scope>
    <source>
        <strain evidence="3">KACC 11904</strain>
    </source>
</reference>
<protein>
    <submittedName>
        <fullName evidence="2">DUF5317 domain-containing protein</fullName>
    </submittedName>
</protein>
<feature type="transmembrane region" description="Helical" evidence="1">
    <location>
        <begin position="6"/>
        <end position="26"/>
    </location>
</feature>
<feature type="transmembrane region" description="Helical" evidence="1">
    <location>
        <begin position="57"/>
        <end position="77"/>
    </location>
</feature>
<dbReference type="Proteomes" id="UP001596044">
    <property type="component" value="Unassembled WGS sequence"/>
</dbReference>